<dbReference type="EMBL" id="CAXDID020000560">
    <property type="protein sequence ID" value="CAL6102854.1"/>
    <property type="molecule type" value="Genomic_DNA"/>
</dbReference>
<keyword evidence="3" id="KW-1185">Reference proteome</keyword>
<evidence type="ECO:0000313" key="1">
    <source>
        <dbReference type="EMBL" id="CAI9968809.1"/>
    </source>
</evidence>
<reference evidence="2 3" key="2">
    <citation type="submission" date="2024-07" db="EMBL/GenBank/DDBJ databases">
        <authorList>
            <person name="Akdeniz Z."/>
        </authorList>
    </citation>
    <scope>NUCLEOTIDE SEQUENCE [LARGE SCALE GENOMIC DNA]</scope>
</reference>
<sequence>MKAIKIIQHIGRHLVNQLKNQIFFVSKEWLVAEFYKFVLQLKISVLKSSSTEKTYAIIRDLLSWQNNILKYSNFHVQSSASTATTTKFLGMMNSAALHRSNIIWYTNWNATVSTNSSNSKPFLCNISANSLKQMSKKEAVAYKTAMQYIFRFQFTVSSPNASSRFYLAENEQRIIVINVNAVFAQSIDLIISGIFITTASIEILASIMSRIDRITVADFYHKNAIRGLIFKKKASRIVKTTQISGIALPKTVEITQSILAIKELSLPRIRFHICRTVHENKAASLERQYVHTLAKQ</sequence>
<dbReference type="Proteomes" id="UP001642409">
    <property type="component" value="Unassembled WGS sequence"/>
</dbReference>
<name>A0AA86RA20_9EUKA</name>
<proteinExistence type="predicted"/>
<reference evidence="1" key="1">
    <citation type="submission" date="2023-06" db="EMBL/GenBank/DDBJ databases">
        <authorList>
            <person name="Kurt Z."/>
        </authorList>
    </citation>
    <scope>NUCLEOTIDE SEQUENCE</scope>
</reference>
<accession>A0AA86RA20</accession>
<organism evidence="1">
    <name type="scientific">Hexamita inflata</name>
    <dbReference type="NCBI Taxonomy" id="28002"/>
    <lineage>
        <taxon>Eukaryota</taxon>
        <taxon>Metamonada</taxon>
        <taxon>Diplomonadida</taxon>
        <taxon>Hexamitidae</taxon>
        <taxon>Hexamitinae</taxon>
        <taxon>Hexamita</taxon>
    </lineage>
</organism>
<comment type="caution">
    <text evidence="1">The sequence shown here is derived from an EMBL/GenBank/DDBJ whole genome shotgun (WGS) entry which is preliminary data.</text>
</comment>
<gene>
    <name evidence="1" type="ORF">HINF_LOCUS56454</name>
    <name evidence="2" type="ORF">HINF_LOCUS71863</name>
</gene>
<evidence type="ECO:0000313" key="3">
    <source>
        <dbReference type="Proteomes" id="UP001642409"/>
    </source>
</evidence>
<evidence type="ECO:0000313" key="2">
    <source>
        <dbReference type="EMBL" id="CAL6102854.1"/>
    </source>
</evidence>
<protein>
    <submittedName>
        <fullName evidence="2">Hypothetical_protein</fullName>
    </submittedName>
</protein>
<dbReference type="AlphaFoldDB" id="A0AA86RA20"/>
<dbReference type="EMBL" id="CATOUU010001049">
    <property type="protein sequence ID" value="CAI9968809.1"/>
    <property type="molecule type" value="Genomic_DNA"/>
</dbReference>